<feature type="transmembrane region" description="Helical" evidence="6">
    <location>
        <begin position="7"/>
        <end position="24"/>
    </location>
</feature>
<evidence type="ECO:0000256" key="6">
    <source>
        <dbReference type="SAM" id="Phobius"/>
    </source>
</evidence>
<name>A0A347VP46_9HELI</name>
<dbReference type="EMBL" id="JRMP02000006">
    <property type="protein sequence ID" value="TLD94570.1"/>
    <property type="molecule type" value="Genomic_DNA"/>
</dbReference>
<keyword evidence="4 6" id="KW-1133">Transmembrane helix</keyword>
<reference evidence="8 9" key="2">
    <citation type="journal article" date="2016" name="Infect. Immun.">
        <title>Helicobacter saguini, a Novel Helicobacter Isolated from Cotton-Top Tamarins with Ulcerative Colitis, Has Proinflammatory Properties and Induces Typhlocolitis and Dysplasia in Gnotobiotic IL-10-/- Mice.</title>
        <authorList>
            <person name="Shen Z."/>
            <person name="Mannion A."/>
            <person name="Whary M.T."/>
            <person name="Muthupalani S."/>
            <person name="Sheh A."/>
            <person name="Feng Y."/>
            <person name="Gong G."/>
            <person name="Vandamme P."/>
            <person name="Holcombe H.R."/>
            <person name="Paster B.J."/>
            <person name="Fox J.G."/>
        </authorList>
    </citation>
    <scope>NUCLEOTIDE SEQUENCE [LARGE SCALE GENOMIC DNA]</scope>
    <source>
        <strain evidence="8 9">MIT 97-6194</strain>
    </source>
</reference>
<evidence type="ECO:0000256" key="1">
    <source>
        <dbReference type="ARBA" id="ARBA00004141"/>
    </source>
</evidence>
<dbReference type="Gene3D" id="1.20.1740.10">
    <property type="entry name" value="Amino acid/polyamine transporter I"/>
    <property type="match status" value="1"/>
</dbReference>
<dbReference type="Pfam" id="PF00209">
    <property type="entry name" value="SNF"/>
    <property type="match status" value="2"/>
</dbReference>
<dbReference type="EMBL" id="QBIU01000002">
    <property type="protein sequence ID" value="MWV70718.1"/>
    <property type="molecule type" value="Genomic_DNA"/>
</dbReference>
<keyword evidence="3 6" id="KW-0812">Transmembrane</keyword>
<evidence type="ECO:0000256" key="5">
    <source>
        <dbReference type="ARBA" id="ARBA00023136"/>
    </source>
</evidence>
<keyword evidence="9" id="KW-1185">Reference proteome</keyword>
<evidence type="ECO:0000313" key="10">
    <source>
        <dbReference type="Proteomes" id="UP000477070"/>
    </source>
</evidence>
<accession>A0A347VP46</accession>
<dbReference type="GO" id="GO:0016020">
    <property type="term" value="C:membrane"/>
    <property type="evidence" value="ECO:0007669"/>
    <property type="project" value="UniProtKB-SubCell"/>
</dbReference>
<dbReference type="PANTHER" id="PTHR42948:SF1">
    <property type="entry name" value="TRANSPORTER"/>
    <property type="match status" value="1"/>
</dbReference>
<evidence type="ECO:0000313" key="8">
    <source>
        <dbReference type="EMBL" id="TLD94570.1"/>
    </source>
</evidence>
<comment type="caution">
    <text evidence="8">The sequence shown here is derived from an EMBL/GenBank/DDBJ whole genome shotgun (WGS) entry which is preliminary data.</text>
</comment>
<dbReference type="CDD" id="cd10336">
    <property type="entry name" value="SLC6sbd_Tyt1-Like"/>
    <property type="match status" value="1"/>
</dbReference>
<dbReference type="SUPFAM" id="SSF161070">
    <property type="entry name" value="SNF-like"/>
    <property type="match status" value="1"/>
</dbReference>
<dbReference type="Proteomes" id="UP000029714">
    <property type="component" value="Unassembled WGS sequence"/>
</dbReference>
<dbReference type="InterPro" id="IPR047218">
    <property type="entry name" value="YocR/YhdH-like"/>
</dbReference>
<feature type="transmembrane region" description="Helical" evidence="6">
    <location>
        <begin position="336"/>
        <end position="354"/>
    </location>
</feature>
<dbReference type="Proteomes" id="UP000477070">
    <property type="component" value="Unassembled WGS sequence"/>
</dbReference>
<feature type="transmembrane region" description="Helical" evidence="6">
    <location>
        <begin position="36"/>
        <end position="56"/>
    </location>
</feature>
<dbReference type="AlphaFoldDB" id="A0A347VP46"/>
<keyword evidence="2" id="KW-0813">Transport</keyword>
<feature type="transmembrane region" description="Helical" evidence="6">
    <location>
        <begin position="288"/>
        <end position="316"/>
    </location>
</feature>
<evidence type="ECO:0000256" key="4">
    <source>
        <dbReference type="ARBA" id="ARBA00022989"/>
    </source>
</evidence>
<comment type="subcellular location">
    <subcellularLocation>
        <location evidence="1">Membrane</location>
        <topology evidence="1">Multi-pass membrane protein</topology>
    </subcellularLocation>
</comment>
<evidence type="ECO:0000313" key="9">
    <source>
        <dbReference type="Proteomes" id="UP000029714"/>
    </source>
</evidence>
<dbReference type="NCBIfam" id="NF037979">
    <property type="entry name" value="Na_transp"/>
    <property type="match status" value="1"/>
</dbReference>
<keyword evidence="5 6" id="KW-0472">Membrane</keyword>
<dbReference type="PANTHER" id="PTHR42948">
    <property type="entry name" value="TRANSPORTER"/>
    <property type="match status" value="1"/>
</dbReference>
<dbReference type="InterPro" id="IPR037272">
    <property type="entry name" value="SNS_sf"/>
</dbReference>
<gene>
    <name evidence="7" type="ORF">DCO61_12180</name>
    <name evidence="8" type="ORF">LS64_005245</name>
</gene>
<dbReference type="InterPro" id="IPR000175">
    <property type="entry name" value="Na/ntran_symport"/>
</dbReference>
<proteinExistence type="predicted"/>
<reference evidence="8 9" key="1">
    <citation type="journal article" date="2014" name="Genome Announc.">
        <title>Draft genome sequences of eight enterohepatic helicobacter species isolated from both laboratory and wild rodents.</title>
        <authorList>
            <person name="Sheh A."/>
            <person name="Shen Z."/>
            <person name="Fox J.G."/>
        </authorList>
    </citation>
    <scope>NUCLEOTIDE SEQUENCE [LARGE SCALE GENOMIC DNA]</scope>
    <source>
        <strain evidence="8 9">MIT 97-6194</strain>
    </source>
</reference>
<dbReference type="RefSeq" id="WP_034572673.1">
    <property type="nucleotide sequence ID" value="NZ_JRMP02000006.1"/>
</dbReference>
<feature type="transmembrane region" description="Helical" evidence="6">
    <location>
        <begin position="416"/>
        <end position="438"/>
    </location>
</feature>
<reference evidence="7 10" key="4">
    <citation type="submission" date="2019-12" db="EMBL/GenBank/DDBJ databases">
        <title>Multi-Generational Helicobacter saguini Isolates.</title>
        <authorList>
            <person name="Mannion A."/>
            <person name="Shen Z."/>
            <person name="Fox J.G."/>
        </authorList>
    </citation>
    <scope>NUCLEOTIDE SEQUENCE [LARGE SCALE GENOMIC DNA]</scope>
    <source>
        <strain evidence="7">16-048</strain>
        <strain evidence="10">16-048 (F4)</strain>
    </source>
</reference>
<reference evidence="8" key="3">
    <citation type="submission" date="2018-04" db="EMBL/GenBank/DDBJ databases">
        <authorList>
            <person name="Sheh A."/>
            <person name="Shen Z."/>
            <person name="Mannion A.J."/>
            <person name="Fox J.G."/>
        </authorList>
    </citation>
    <scope>NUCLEOTIDE SEQUENCE</scope>
    <source>
        <strain evidence="8">MIT 97-6194</strain>
    </source>
</reference>
<feature type="transmembrane region" description="Helical" evidence="6">
    <location>
        <begin position="374"/>
        <end position="396"/>
    </location>
</feature>
<evidence type="ECO:0000256" key="3">
    <source>
        <dbReference type="ARBA" id="ARBA00022692"/>
    </source>
</evidence>
<feature type="transmembrane region" description="Helical" evidence="6">
    <location>
        <begin position="167"/>
        <end position="185"/>
    </location>
</feature>
<dbReference type="PRINTS" id="PR00176">
    <property type="entry name" value="NANEUSMPORT"/>
</dbReference>
<dbReference type="PROSITE" id="PS50267">
    <property type="entry name" value="NA_NEUROTRAN_SYMP_3"/>
    <property type="match status" value="1"/>
</dbReference>
<feature type="transmembrane region" description="Helical" evidence="6">
    <location>
        <begin position="136"/>
        <end position="155"/>
    </location>
</feature>
<sequence length="444" mass="49210">MTNFSKLGFIMATLGSSIGLGHIWRFPTMAGLNGGSVFIAIFLLISFGVGISMLVAEMLIGNRTKTNAQDAFAALDESKHKKWHYVGFCIVGGPLILTFYCVVLGWVVYYLGVISTDLPTNMQDSKLLFSQLKENILAQIISLFVVVFLTAYFVAKGVKDGIEKLNFILMPMLFIVFLGLLFYAMSMEHFVDSVKFMFAPDFSKVTAQTLIDSMGQVFFSLSLGIGIVITYAAFTESKQNLFHAALWVVIPGIIISLIAGLTIFTFVFEYKGDVAEGTGLVFITLPVMFAQMGFFGSIVCILFMVGLAFAGISSTISLLEPSIKWLLDKTGKSRGVLTYSVGFVVFVVGCVLIVSLNENALQFGGKSLFEWADWISANILMTFGGILSAVFVGYAIKREHLREWTRDYFSEGMFRFWLFAIKYLAPLMVLCIFTYQIYALIKGK</sequence>
<feature type="transmembrane region" description="Helical" evidence="6">
    <location>
        <begin position="85"/>
        <end position="112"/>
    </location>
</feature>
<dbReference type="OrthoDB" id="9762833at2"/>
<feature type="transmembrane region" description="Helical" evidence="6">
    <location>
        <begin position="246"/>
        <end position="268"/>
    </location>
</feature>
<organism evidence="8 9">
    <name type="scientific">Helicobacter saguini</name>
    <dbReference type="NCBI Taxonomy" id="1548018"/>
    <lineage>
        <taxon>Bacteria</taxon>
        <taxon>Pseudomonadati</taxon>
        <taxon>Campylobacterota</taxon>
        <taxon>Epsilonproteobacteria</taxon>
        <taxon>Campylobacterales</taxon>
        <taxon>Helicobacteraceae</taxon>
        <taxon>Helicobacter</taxon>
    </lineage>
</organism>
<evidence type="ECO:0000256" key="2">
    <source>
        <dbReference type="ARBA" id="ARBA00022448"/>
    </source>
</evidence>
<feature type="transmembrane region" description="Helical" evidence="6">
    <location>
        <begin position="217"/>
        <end position="234"/>
    </location>
</feature>
<protein>
    <submittedName>
        <fullName evidence="8">Sodium-dependent transporter</fullName>
    </submittedName>
</protein>
<evidence type="ECO:0000313" key="7">
    <source>
        <dbReference type="EMBL" id="MWV70718.1"/>
    </source>
</evidence>
<dbReference type="STRING" id="1548018.LS64_09760"/>